<evidence type="ECO:0000313" key="2">
    <source>
        <dbReference type="EMBL" id="QDP39910.1"/>
    </source>
</evidence>
<keyword evidence="1" id="KW-0812">Transmembrane</keyword>
<dbReference type="AlphaFoldDB" id="A0A516KEU9"/>
<keyword evidence="3" id="KW-1185">Reference proteome</keyword>
<dbReference type="RefSeq" id="WP_143892968.1">
    <property type="nucleotide sequence ID" value="NZ_CP041666.1"/>
</dbReference>
<protein>
    <submittedName>
        <fullName evidence="2">Uncharacterized protein</fullName>
    </submittedName>
</protein>
<dbReference type="KEGG" id="aqt:FN924_06855"/>
<dbReference type="OrthoDB" id="2911325at2"/>
<proteinExistence type="predicted"/>
<name>A0A516KEU9_9BACI</name>
<feature type="transmembrane region" description="Helical" evidence="1">
    <location>
        <begin position="42"/>
        <end position="60"/>
    </location>
</feature>
<evidence type="ECO:0000256" key="1">
    <source>
        <dbReference type="SAM" id="Phobius"/>
    </source>
</evidence>
<gene>
    <name evidence="2" type="ORF">FN924_06855</name>
</gene>
<accession>A0A516KEU9</accession>
<dbReference type="EMBL" id="CP041666">
    <property type="protein sequence ID" value="QDP39910.1"/>
    <property type="molecule type" value="Genomic_DNA"/>
</dbReference>
<organism evidence="2 3">
    <name type="scientific">Radiobacillus deserti</name>
    <dbReference type="NCBI Taxonomy" id="2594883"/>
    <lineage>
        <taxon>Bacteria</taxon>
        <taxon>Bacillati</taxon>
        <taxon>Bacillota</taxon>
        <taxon>Bacilli</taxon>
        <taxon>Bacillales</taxon>
        <taxon>Bacillaceae</taxon>
        <taxon>Radiobacillus</taxon>
    </lineage>
</organism>
<feature type="transmembrane region" description="Helical" evidence="1">
    <location>
        <begin position="72"/>
        <end position="91"/>
    </location>
</feature>
<sequence>MIFILLLLSISILVLSLRKMALIEMDGNKTVKEEMKQNTKVLALGAPIVAALIVIPYLAWNLFGKSKGWDGAYILLGTSIITIVSSFIFYYKFRKYLH</sequence>
<evidence type="ECO:0000313" key="3">
    <source>
        <dbReference type="Proteomes" id="UP000315215"/>
    </source>
</evidence>
<reference evidence="2 3" key="1">
    <citation type="submission" date="2019-07" db="EMBL/GenBank/DDBJ databases">
        <authorList>
            <person name="Li J."/>
        </authorList>
    </citation>
    <scope>NUCLEOTIDE SEQUENCE [LARGE SCALE GENOMIC DNA]</scope>
    <source>
        <strain evidence="2 3">TKL69</strain>
    </source>
</reference>
<keyword evidence="1" id="KW-1133">Transmembrane helix</keyword>
<dbReference type="Proteomes" id="UP000315215">
    <property type="component" value="Chromosome"/>
</dbReference>
<keyword evidence="1" id="KW-0472">Membrane</keyword>